<sequence>MKGKYFSMPLTFAHPAFVLFLKKNKYLSITALIIGSVIPDFEHFLILDISKKYGHTIGGYSILIYL</sequence>
<comment type="caution">
    <text evidence="1">The sequence shown here is derived from an EMBL/GenBank/DDBJ whole genome shotgun (WGS) entry which is preliminary data.</text>
</comment>
<dbReference type="InterPro" id="IPR025238">
    <property type="entry name" value="DUF4184"/>
</dbReference>
<protein>
    <recommendedName>
        <fullName evidence="3">DUF4184 domain-containing protein</fullName>
    </recommendedName>
</protein>
<gene>
    <name evidence="1" type="ORF">NH26_04250</name>
</gene>
<reference evidence="1 2" key="1">
    <citation type="journal article" date="2012" name="Int. J. Syst. Evol. Microbiol.">
        <title>Flammeovirga pacifica sp. nov., isolated from deep-sea sediment.</title>
        <authorList>
            <person name="Xu H."/>
            <person name="Fu Y."/>
            <person name="Yang N."/>
            <person name="Ding Z."/>
            <person name="Lai Q."/>
            <person name="Zeng R."/>
        </authorList>
    </citation>
    <scope>NUCLEOTIDE SEQUENCE [LARGE SCALE GENOMIC DNA]</scope>
    <source>
        <strain evidence="2">DSM 24597 / LMG 26175 / WPAGA1</strain>
    </source>
</reference>
<dbReference type="RefSeq" id="WP_052431940.1">
    <property type="nucleotide sequence ID" value="NZ_JRYR02000001.1"/>
</dbReference>
<keyword evidence="2" id="KW-1185">Reference proteome</keyword>
<dbReference type="Pfam" id="PF13803">
    <property type="entry name" value="DUF4184"/>
    <property type="match status" value="1"/>
</dbReference>
<organism evidence="1 2">
    <name type="scientific">Flammeovirga pacifica</name>
    <dbReference type="NCBI Taxonomy" id="915059"/>
    <lineage>
        <taxon>Bacteria</taxon>
        <taxon>Pseudomonadati</taxon>
        <taxon>Bacteroidota</taxon>
        <taxon>Cytophagia</taxon>
        <taxon>Cytophagales</taxon>
        <taxon>Flammeovirgaceae</taxon>
        <taxon>Flammeovirga</taxon>
    </lineage>
</organism>
<dbReference type="Proteomes" id="UP000179797">
    <property type="component" value="Unassembled WGS sequence"/>
</dbReference>
<accession>A0A1S1YXL3</accession>
<evidence type="ECO:0000313" key="1">
    <source>
        <dbReference type="EMBL" id="OHX65615.1"/>
    </source>
</evidence>
<dbReference type="AlphaFoldDB" id="A0A1S1YXL3"/>
<evidence type="ECO:0008006" key="3">
    <source>
        <dbReference type="Google" id="ProtNLM"/>
    </source>
</evidence>
<evidence type="ECO:0000313" key="2">
    <source>
        <dbReference type="Proteomes" id="UP000179797"/>
    </source>
</evidence>
<name>A0A1S1YXL3_FLAPC</name>
<dbReference type="EMBL" id="JRYR02000001">
    <property type="protein sequence ID" value="OHX65615.1"/>
    <property type="molecule type" value="Genomic_DNA"/>
</dbReference>
<proteinExistence type="predicted"/>
<dbReference type="STRING" id="915059.NH26_04250"/>